<dbReference type="Gene3D" id="1.10.510.10">
    <property type="entry name" value="Transferase(Phosphotransferase) domain 1"/>
    <property type="match status" value="1"/>
</dbReference>
<dbReference type="GO" id="GO:0004714">
    <property type="term" value="F:transmembrane receptor protein tyrosine kinase activity"/>
    <property type="evidence" value="ECO:0007669"/>
    <property type="project" value="UniProtKB-EC"/>
</dbReference>
<dbReference type="GO" id="GO:0001725">
    <property type="term" value="C:stress fiber"/>
    <property type="evidence" value="ECO:0007669"/>
    <property type="project" value="Ensembl"/>
</dbReference>
<dbReference type="InterPro" id="IPR036352">
    <property type="entry name" value="Semap_dom_sf"/>
</dbReference>
<dbReference type="Pfam" id="PF01833">
    <property type="entry name" value="TIG"/>
    <property type="match status" value="3"/>
</dbReference>
<evidence type="ECO:0000256" key="17">
    <source>
        <dbReference type="ARBA" id="ARBA00023136"/>
    </source>
</evidence>
<evidence type="ECO:0000256" key="3">
    <source>
        <dbReference type="ARBA" id="ARBA00011902"/>
    </source>
</evidence>
<dbReference type="GO" id="GO:0007169">
    <property type="term" value="P:cell surface receptor protein tyrosine kinase signaling pathway"/>
    <property type="evidence" value="ECO:0007669"/>
    <property type="project" value="TreeGrafter"/>
</dbReference>
<dbReference type="GO" id="GO:0009615">
    <property type="term" value="P:response to virus"/>
    <property type="evidence" value="ECO:0007669"/>
    <property type="project" value="Ensembl"/>
</dbReference>
<dbReference type="GO" id="GO:0005886">
    <property type="term" value="C:plasma membrane"/>
    <property type="evidence" value="ECO:0007669"/>
    <property type="project" value="Ensembl"/>
</dbReference>
<evidence type="ECO:0000256" key="16">
    <source>
        <dbReference type="ARBA" id="ARBA00022989"/>
    </source>
</evidence>
<feature type="chain" id="PRO_5034528736" description="Macrophage-stimulating protein receptor" evidence="29">
    <location>
        <begin position="25"/>
        <end position="1291"/>
    </location>
</feature>
<dbReference type="CDD" id="cd01179">
    <property type="entry name" value="IPT_plexin_repeat2"/>
    <property type="match status" value="1"/>
</dbReference>
<feature type="transmembrane region" description="Helical" evidence="28">
    <location>
        <begin position="851"/>
        <end position="873"/>
    </location>
</feature>
<dbReference type="InterPro" id="IPR017441">
    <property type="entry name" value="Protein_kinase_ATP_BS"/>
</dbReference>
<keyword evidence="8 28" id="KW-0812">Transmembrane</keyword>
<reference evidence="32" key="1">
    <citation type="submission" date="2019-05" db="EMBL/GenBank/DDBJ databases">
        <authorList>
            <person name="Zhang S."/>
            <person name="Liu J."/>
        </authorList>
    </citation>
    <scope>NUCLEOTIDE SEQUENCE [LARGE SCALE GENOMIC DNA]</scope>
</reference>
<dbReference type="GO" id="GO:0045087">
    <property type="term" value="P:innate immune response"/>
    <property type="evidence" value="ECO:0007669"/>
    <property type="project" value="UniProtKB-KW"/>
</dbReference>
<dbReference type="InterPro" id="IPR002165">
    <property type="entry name" value="Plexin_repeat"/>
</dbReference>
<proteinExistence type="inferred from homology"/>
<dbReference type="InterPro" id="IPR002909">
    <property type="entry name" value="IPT_dom"/>
</dbReference>
<evidence type="ECO:0000313" key="32">
    <source>
        <dbReference type="Ensembl" id="ENSBGRP00000036516.1"/>
    </source>
</evidence>
<feature type="domain" description="Sema" evidence="31">
    <location>
        <begin position="31"/>
        <end position="370"/>
    </location>
</feature>
<gene>
    <name evidence="32" type="primary">MST1R</name>
</gene>
<dbReference type="GeneTree" id="ENSGT00940000157842"/>
<feature type="signal peptide" evidence="29">
    <location>
        <begin position="1"/>
        <end position="24"/>
    </location>
</feature>
<dbReference type="SUPFAM" id="SSF103575">
    <property type="entry name" value="Plexin repeat"/>
    <property type="match status" value="1"/>
</dbReference>
<keyword evidence="12" id="KW-0418">Kinase</keyword>
<dbReference type="PANTHER" id="PTHR24416:SF564">
    <property type="entry name" value="MACROPHAGE-STIMULATING PROTEIN RECEPTOR"/>
    <property type="match status" value="1"/>
</dbReference>
<name>A0A8B9YEG3_BOSMU</name>
<keyword evidence="15" id="KW-0391">Immunity</keyword>
<keyword evidence="17 28" id="KW-0472">Membrane</keyword>
<dbReference type="GO" id="GO:0005524">
    <property type="term" value="F:ATP binding"/>
    <property type="evidence" value="ECO:0007669"/>
    <property type="project" value="UniProtKB-UniRule"/>
</dbReference>
<evidence type="ECO:0000256" key="20">
    <source>
        <dbReference type="ARBA" id="ARBA00023170"/>
    </source>
</evidence>
<feature type="compositionally biased region" description="Pro residues" evidence="27">
    <location>
        <begin position="1280"/>
        <end position="1291"/>
    </location>
</feature>
<evidence type="ECO:0000256" key="27">
    <source>
        <dbReference type="SAM" id="MobiDB-lite"/>
    </source>
</evidence>
<feature type="domain" description="Protein kinase" evidence="30">
    <location>
        <begin position="973"/>
        <end position="1234"/>
    </location>
</feature>
<dbReference type="Pfam" id="PF07714">
    <property type="entry name" value="PK_Tyr_Ser-Thr"/>
    <property type="match status" value="1"/>
</dbReference>
<organism evidence="32 33">
    <name type="scientific">Bos mutus grunniens</name>
    <name type="common">Wild yak</name>
    <name type="synonym">Bos grunniens</name>
    <dbReference type="NCBI Taxonomy" id="30521"/>
    <lineage>
        <taxon>Eukaryota</taxon>
        <taxon>Metazoa</taxon>
        <taxon>Chordata</taxon>
        <taxon>Craniata</taxon>
        <taxon>Vertebrata</taxon>
        <taxon>Euteleostomi</taxon>
        <taxon>Mammalia</taxon>
        <taxon>Eutheria</taxon>
        <taxon>Laurasiatheria</taxon>
        <taxon>Artiodactyla</taxon>
        <taxon>Ruminantia</taxon>
        <taxon>Pecora</taxon>
        <taxon>Bovidae</taxon>
        <taxon>Bovinae</taxon>
        <taxon>Bos</taxon>
    </lineage>
</organism>
<dbReference type="InterPro" id="IPR013783">
    <property type="entry name" value="Ig-like_fold"/>
</dbReference>
<dbReference type="Pfam" id="PF01437">
    <property type="entry name" value="PSI"/>
    <property type="match status" value="1"/>
</dbReference>
<keyword evidence="11 26" id="KW-0547">Nucleotide-binding</keyword>
<dbReference type="PROSITE" id="PS00109">
    <property type="entry name" value="PROTEIN_KINASE_TYR"/>
    <property type="match status" value="1"/>
</dbReference>
<evidence type="ECO:0000313" key="33">
    <source>
        <dbReference type="Proteomes" id="UP000694520"/>
    </source>
</evidence>
<evidence type="ECO:0000256" key="25">
    <source>
        <dbReference type="PROSITE-ProRule" id="PRU00352"/>
    </source>
</evidence>
<dbReference type="InterPro" id="IPR008266">
    <property type="entry name" value="Tyr_kinase_AS"/>
</dbReference>
<dbReference type="InterPro" id="IPR015943">
    <property type="entry name" value="WD40/YVTN_repeat-like_dom_sf"/>
</dbReference>
<dbReference type="PROSITE" id="PS00107">
    <property type="entry name" value="PROTEIN_KINASE_ATP"/>
    <property type="match status" value="1"/>
</dbReference>
<dbReference type="SUPFAM" id="SSF56112">
    <property type="entry name" value="Protein kinase-like (PK-like)"/>
    <property type="match status" value="1"/>
</dbReference>
<evidence type="ECO:0000256" key="9">
    <source>
        <dbReference type="ARBA" id="ARBA00022729"/>
    </source>
</evidence>
<evidence type="ECO:0000256" key="6">
    <source>
        <dbReference type="ARBA" id="ARBA00022679"/>
    </source>
</evidence>
<dbReference type="InterPro" id="IPR050122">
    <property type="entry name" value="RTK"/>
</dbReference>
<dbReference type="PROSITE" id="PS50011">
    <property type="entry name" value="PROTEIN_KINASE_DOM"/>
    <property type="match status" value="1"/>
</dbReference>
<dbReference type="Ensembl" id="ENSBGRT00000042248.1">
    <property type="protein sequence ID" value="ENSBGRP00000036516.1"/>
    <property type="gene ID" value="ENSBGRG00000022803.1"/>
</dbReference>
<dbReference type="FunFam" id="1.10.510.10:FF:000093">
    <property type="entry name" value="Hepatocyte growth factor receptor"/>
    <property type="match status" value="1"/>
</dbReference>
<evidence type="ECO:0000256" key="18">
    <source>
        <dbReference type="ARBA" id="ARBA00023137"/>
    </source>
</evidence>
<dbReference type="Proteomes" id="UP000694520">
    <property type="component" value="Chromosome 22"/>
</dbReference>
<protein>
    <recommendedName>
        <fullName evidence="23">Macrophage-stimulating protein receptor</fullName>
        <ecNumber evidence="3">2.7.10.1</ecNumber>
    </recommendedName>
    <alternativeName>
        <fullName evidence="24">p185-Ron</fullName>
    </alternativeName>
</protein>
<keyword evidence="7" id="KW-0165">Cleavage on pair of basic residues</keyword>
<dbReference type="PANTHER" id="PTHR24416">
    <property type="entry name" value="TYROSINE-PROTEIN KINASE RECEPTOR"/>
    <property type="match status" value="1"/>
</dbReference>
<dbReference type="EC" id="2.7.10.1" evidence="3"/>
<evidence type="ECO:0000256" key="12">
    <source>
        <dbReference type="ARBA" id="ARBA00022777"/>
    </source>
</evidence>
<dbReference type="InterPro" id="IPR020635">
    <property type="entry name" value="Tyr_kinase_cat_dom"/>
</dbReference>
<dbReference type="InterPro" id="IPR014756">
    <property type="entry name" value="Ig_E-set"/>
</dbReference>
<keyword evidence="5" id="KW-0399">Innate immunity</keyword>
<keyword evidence="19" id="KW-1015">Disulfide bond</keyword>
<dbReference type="CDD" id="cd00102">
    <property type="entry name" value="IPT"/>
    <property type="match status" value="1"/>
</dbReference>
<evidence type="ECO:0000256" key="26">
    <source>
        <dbReference type="PROSITE-ProRule" id="PRU10141"/>
    </source>
</evidence>
<dbReference type="FunFam" id="3.30.200.20:FF:000251">
    <property type="entry name" value="Macrophage stimulating 1 receptor"/>
    <property type="match status" value="1"/>
</dbReference>
<dbReference type="GO" id="GO:0016477">
    <property type="term" value="P:cell migration"/>
    <property type="evidence" value="ECO:0007669"/>
    <property type="project" value="TreeGrafter"/>
</dbReference>
<evidence type="ECO:0000259" key="30">
    <source>
        <dbReference type="PROSITE" id="PS50011"/>
    </source>
</evidence>
<evidence type="ECO:0000256" key="19">
    <source>
        <dbReference type="ARBA" id="ARBA00023157"/>
    </source>
</evidence>
<dbReference type="GO" id="GO:0007399">
    <property type="term" value="P:nervous system development"/>
    <property type="evidence" value="ECO:0007669"/>
    <property type="project" value="TreeGrafter"/>
</dbReference>
<dbReference type="InterPro" id="IPR000719">
    <property type="entry name" value="Prot_kinase_dom"/>
</dbReference>
<comment type="catalytic activity">
    <reaction evidence="22">
        <text>L-tyrosyl-[protein] + ATP = O-phospho-L-tyrosyl-[protein] + ADP + H(+)</text>
        <dbReference type="Rhea" id="RHEA:10596"/>
        <dbReference type="Rhea" id="RHEA-COMP:10136"/>
        <dbReference type="Rhea" id="RHEA-COMP:20101"/>
        <dbReference type="ChEBI" id="CHEBI:15378"/>
        <dbReference type="ChEBI" id="CHEBI:30616"/>
        <dbReference type="ChEBI" id="CHEBI:46858"/>
        <dbReference type="ChEBI" id="CHEBI:61978"/>
        <dbReference type="ChEBI" id="CHEBI:456216"/>
        <dbReference type="EC" id="2.7.10.1"/>
    </reaction>
</comment>
<evidence type="ECO:0000256" key="1">
    <source>
        <dbReference type="ARBA" id="ARBA00004479"/>
    </source>
</evidence>
<evidence type="ECO:0000256" key="29">
    <source>
        <dbReference type="SAM" id="SignalP"/>
    </source>
</evidence>
<keyword evidence="18" id="KW-0829">Tyrosine-protein kinase</keyword>
<dbReference type="Gene3D" id="2.130.10.10">
    <property type="entry name" value="YVTN repeat-like/Quinoprotein amine dehydrogenase"/>
    <property type="match status" value="1"/>
</dbReference>
<comment type="subcellular location">
    <subcellularLocation>
        <location evidence="1">Membrane</location>
        <topology evidence="1">Single-pass type I membrane protein</topology>
    </subcellularLocation>
</comment>
<evidence type="ECO:0000256" key="2">
    <source>
        <dbReference type="ARBA" id="ARBA00010297"/>
    </source>
</evidence>
<evidence type="ECO:0000256" key="4">
    <source>
        <dbReference type="ARBA" id="ARBA00022553"/>
    </source>
</evidence>
<evidence type="ECO:0000256" key="5">
    <source>
        <dbReference type="ARBA" id="ARBA00022588"/>
    </source>
</evidence>
<dbReference type="SMART" id="SM00219">
    <property type="entry name" value="TyrKc"/>
    <property type="match status" value="1"/>
</dbReference>
<keyword evidence="13 26" id="KW-0067">ATP-binding</keyword>
<dbReference type="SMART" id="SM00630">
    <property type="entry name" value="Sema"/>
    <property type="match status" value="1"/>
</dbReference>
<dbReference type="SMART" id="SM00429">
    <property type="entry name" value="IPT"/>
    <property type="match status" value="3"/>
</dbReference>
<reference evidence="32" key="3">
    <citation type="submission" date="2025-09" db="UniProtKB">
        <authorList>
            <consortium name="Ensembl"/>
        </authorList>
    </citation>
    <scope>IDENTIFICATION</scope>
</reference>
<evidence type="ECO:0000256" key="7">
    <source>
        <dbReference type="ARBA" id="ARBA00022685"/>
    </source>
</evidence>
<dbReference type="Gene3D" id="2.60.40.10">
    <property type="entry name" value="Immunoglobulins"/>
    <property type="match status" value="2"/>
</dbReference>
<dbReference type="GO" id="GO:0019899">
    <property type="term" value="F:enzyme binding"/>
    <property type="evidence" value="ECO:0007669"/>
    <property type="project" value="Ensembl"/>
</dbReference>
<keyword evidence="21" id="KW-0325">Glycoprotein</keyword>
<dbReference type="FunFam" id="2.60.40.10:FF:000213">
    <property type="entry name" value="Hepatocyte growth factor receptor"/>
    <property type="match status" value="1"/>
</dbReference>
<keyword evidence="20" id="KW-0675">Receptor</keyword>
<dbReference type="GO" id="GO:0051897">
    <property type="term" value="P:positive regulation of phosphatidylinositol 3-kinase/protein kinase B signal transduction"/>
    <property type="evidence" value="ECO:0007669"/>
    <property type="project" value="Ensembl"/>
</dbReference>
<keyword evidence="4" id="KW-0597">Phosphoprotein</keyword>
<keyword evidence="9 29" id="KW-0732">Signal</keyword>
<feature type="region of interest" description="Disordered" evidence="27">
    <location>
        <begin position="913"/>
        <end position="940"/>
    </location>
</feature>
<accession>A0A8B9YEG3</accession>
<evidence type="ECO:0000256" key="14">
    <source>
        <dbReference type="ARBA" id="ARBA00022843"/>
    </source>
</evidence>
<evidence type="ECO:0000256" key="15">
    <source>
        <dbReference type="ARBA" id="ARBA00022859"/>
    </source>
</evidence>
<keyword evidence="16 28" id="KW-1133">Transmembrane helix</keyword>
<sequence>MELHPPLFQPFLLLLLLPAGPETGGSWQCPRIPYAASRDFAVEYSVPSFSAGGPVQAVATYEGGREGSAVFVATRNRLHVLGPDLQPVESLATGPAGAPGCQTCAACGPGPHGPPGDTDTQVLVLEPALPALISCGSSLRGRCFLHELEPGGTALHLAPPVCLFSEHNRPEDCPDCVASPLGTLVTVVEQGQASYLYVASSLDSAVAASFSPLSVSIRRLKADGSGFAAGFAALSVLPQHLDSYRIEYVYSFHAGAFVYFLTVQPADVAAAPGALHTRLARLSAVETDLGDYRELVLDCHFAPKRRRRAAHEGGQPYPVLRAAHAAPVGGHLAAELSIPEGQEVLFGVFSASRDSSPGADPNSVVCAFPVHLLDTLIEKGVERCCEPPVPPGLRRGLDFFQLPSFCPDAVFQVPIRGPGCRHFLTCGRCLRAQRFMGCGWCGGMCGRQKECPGSWQQDYCPPVLTEFYPRSGPLRGSTRLTLCGSNFYLYPPGLVPEGTHQVTVGRSPCRLLPKGNSDLSRLPRKDFIEDFECELEPLSTQVAGPANVSLIVTNMPLGRHFRVEGTSMLGGFCFMEPVLTAVRPFFGPRAGGTCLTLEGRGLSIGTSQTVLVNGTECPLKQVSEGQLLCTTPPGAATASVPIRLQVGGAEVPGSWNFHYREDPIILGISPKCGYTGSHVTIRGQHLTSAWHLTLSFHDGVRAVENRCEGQLPEQHRCRLPEYVVRGRRGWVTGNLSVRGDGAPGYTLPGFRFLPPPHPPSKDLAPLKSEEHAIKFEYIGLGTVADCVAVNVTVSGKSCQHELRGDVVVCPLPPSLQLGKDGAPLQVCVDGGCYTLGKVVRPGLEGVPQSTLLGVLLALLLLVAVLAAILVFSYRRRKQLVLSSNLEDLASLDRTPGAMPLPLLRSGSDYRNGLAPPITSQDSSTQVHRISSSDSGDGSRVPLLRKGSIQLGDLDSVLLSEVKDVLIPHERVVTHADRVIGKGHFGVVYHGEYKDEAQNRIHCAIKSLSRITEVQEVEAFLREGLLMRRLHHPNVLALIGIVLPPEGLPRVLLPYMRHGDLLQFIRSPQRNPTVKDLISFGLQVAHGMEYLAEQKFVHRDLAARNCMLDESFTVKVADFGLARDVLDKEYYSVKQHRHARLPVKWMALESLQTYRFTTKSDVWSYGVLLWELLTRGAPPYPHIDPFDLTHFLAQGRRLPQPEYCPDSLYTVMQHCWAADPMARPTFGELAGEVALVVAALRGDHYVQLPVAYVNVGPGAPDKAITPLEQSPSPTVHRSPGRPRPLSEPPRPT</sequence>
<evidence type="ECO:0000256" key="22">
    <source>
        <dbReference type="ARBA" id="ARBA00051243"/>
    </source>
</evidence>
<keyword evidence="6" id="KW-0808">Transferase</keyword>
<evidence type="ECO:0000256" key="11">
    <source>
        <dbReference type="ARBA" id="ARBA00022741"/>
    </source>
</evidence>
<keyword evidence="10" id="KW-0677">Repeat</keyword>
<dbReference type="GO" id="GO:0043235">
    <property type="term" value="C:receptor complex"/>
    <property type="evidence" value="ECO:0007669"/>
    <property type="project" value="TreeGrafter"/>
</dbReference>
<dbReference type="InterPro" id="IPR011009">
    <property type="entry name" value="Kinase-like_dom_sf"/>
</dbReference>
<dbReference type="SUPFAM" id="SSF81296">
    <property type="entry name" value="E set domains"/>
    <property type="match status" value="3"/>
</dbReference>
<dbReference type="SUPFAM" id="SSF101912">
    <property type="entry name" value="Sema domain"/>
    <property type="match status" value="1"/>
</dbReference>
<dbReference type="InterPro" id="IPR001245">
    <property type="entry name" value="Ser-Thr/Tyr_kinase_cat_dom"/>
</dbReference>
<evidence type="ECO:0000256" key="10">
    <source>
        <dbReference type="ARBA" id="ARBA00022737"/>
    </source>
</evidence>
<dbReference type="FunFam" id="2.130.10.10:FF:000194">
    <property type="entry name" value="Macrophage-stimulating 1 receptor a"/>
    <property type="match status" value="1"/>
</dbReference>
<dbReference type="PRINTS" id="PR00109">
    <property type="entry name" value="TYRKINASE"/>
</dbReference>
<dbReference type="FunFam" id="3.30.1680.10:FF:000006">
    <property type="entry name" value="Macrophage-stimulating 1 receptor b"/>
    <property type="match status" value="1"/>
</dbReference>
<evidence type="ECO:0000256" key="8">
    <source>
        <dbReference type="ARBA" id="ARBA00022692"/>
    </source>
</evidence>
<feature type="region of interest" description="Disordered" evidence="27">
    <location>
        <begin position="1258"/>
        <end position="1291"/>
    </location>
</feature>
<comment type="similarity">
    <text evidence="2">Belongs to the plexin family.</text>
</comment>
<comment type="caution">
    <text evidence="25">Lacks conserved residue(s) required for the propagation of feature annotation.</text>
</comment>
<feature type="binding site" evidence="26">
    <location>
        <position position="1005"/>
    </location>
    <ligand>
        <name>ATP</name>
        <dbReference type="ChEBI" id="CHEBI:30616"/>
    </ligand>
</feature>
<dbReference type="SMART" id="SM00423">
    <property type="entry name" value="PSI"/>
    <property type="match status" value="1"/>
</dbReference>
<dbReference type="PROSITE" id="PS51004">
    <property type="entry name" value="SEMA"/>
    <property type="match status" value="1"/>
</dbReference>
<dbReference type="GO" id="GO:0005773">
    <property type="term" value="C:vacuole"/>
    <property type="evidence" value="ECO:0007669"/>
    <property type="project" value="Ensembl"/>
</dbReference>
<evidence type="ECO:0000259" key="31">
    <source>
        <dbReference type="PROSITE" id="PS51004"/>
    </source>
</evidence>
<dbReference type="GO" id="GO:0006909">
    <property type="term" value="P:phagocytosis"/>
    <property type="evidence" value="ECO:0007669"/>
    <property type="project" value="TreeGrafter"/>
</dbReference>
<evidence type="ECO:0000256" key="21">
    <source>
        <dbReference type="ARBA" id="ARBA00023180"/>
    </source>
</evidence>
<dbReference type="InterPro" id="IPR016201">
    <property type="entry name" value="PSI"/>
</dbReference>
<evidence type="ECO:0000256" key="13">
    <source>
        <dbReference type="ARBA" id="ARBA00022840"/>
    </source>
</evidence>
<keyword evidence="14" id="KW-0832">Ubl conjugation</keyword>
<dbReference type="InterPro" id="IPR001627">
    <property type="entry name" value="Semap_dom"/>
</dbReference>
<keyword evidence="33" id="KW-1185">Reference proteome</keyword>
<dbReference type="Gene3D" id="3.30.200.20">
    <property type="entry name" value="Phosphorylase Kinase, domain 1"/>
    <property type="match status" value="1"/>
</dbReference>
<reference evidence="32" key="2">
    <citation type="submission" date="2025-08" db="UniProtKB">
        <authorList>
            <consortium name="Ensembl"/>
        </authorList>
    </citation>
    <scope>IDENTIFICATION</scope>
</reference>
<evidence type="ECO:0000256" key="23">
    <source>
        <dbReference type="ARBA" id="ARBA00074624"/>
    </source>
</evidence>
<dbReference type="FunFam" id="2.60.40.10:FF:000679">
    <property type="entry name" value="Macrophage stimulating 1 receptor"/>
    <property type="match status" value="1"/>
</dbReference>
<feature type="compositionally biased region" description="Polar residues" evidence="27">
    <location>
        <begin position="917"/>
        <end position="929"/>
    </location>
</feature>
<evidence type="ECO:0000256" key="28">
    <source>
        <dbReference type="SAM" id="Phobius"/>
    </source>
</evidence>
<evidence type="ECO:0000256" key="24">
    <source>
        <dbReference type="ARBA" id="ARBA00083775"/>
    </source>
</evidence>